<organism evidence="2 3">
    <name type="scientific">Drosophila willistoni</name>
    <name type="common">Fruit fly</name>
    <dbReference type="NCBI Taxonomy" id="7260"/>
    <lineage>
        <taxon>Eukaryota</taxon>
        <taxon>Metazoa</taxon>
        <taxon>Ecdysozoa</taxon>
        <taxon>Arthropoda</taxon>
        <taxon>Hexapoda</taxon>
        <taxon>Insecta</taxon>
        <taxon>Pterygota</taxon>
        <taxon>Neoptera</taxon>
        <taxon>Endopterygota</taxon>
        <taxon>Diptera</taxon>
        <taxon>Brachycera</taxon>
        <taxon>Muscomorpha</taxon>
        <taxon>Ephydroidea</taxon>
        <taxon>Drosophilidae</taxon>
        <taxon>Drosophila</taxon>
        <taxon>Sophophora</taxon>
    </lineage>
</organism>
<dbReference type="OrthoDB" id="7735752at2759"/>
<dbReference type="HOGENOM" id="CLU_255337_0_0_1"/>
<protein>
    <recommendedName>
        <fullName evidence="4">Protein three rows</fullName>
    </recommendedName>
</protein>
<sequence>MSSDIEKLLKGSRQDIKNAAEHIETQFKELRKGSSKDAVYRALRLELLVMRQICLLLQEQKHANADIYCDIMTTMLPVEPQEGQARLWKAHLDSVRFIHHHFAHQNLKESQRFYTLINQEECRLQSETDYTIFLGIHLTHFEYLQKSAKVAPSPASTMEEIHSCVQNVGHLFDVMLKEKHLNYNNLIVQLNELLLIKRSSSFHKSLATLPPPVLEKMVNPMLKLLANLQQCPPDFSEYLGAFLALLQIDLHSPKQLEQQFGLQLLRISRDLFKTQSTQTYAIELLYYYVKLLYLKEPLANFHSVYIDICKKFVCFLDRKITADQAKEQWFMDFIITMQRVQMHLNQLDSKKPSFPTFWQHFKEDESADSYAGHFLLLQTCVRLAVNVQRSPLAGTCNSEGCKSVRRHCIISLVNSALCSCATWEPKEADRKNKSYHKPLVENLIYGMEIAKDMKCMGPDSPDLIRFVRFLAFLISKVACTEQWCLIQPLLEPLKPLLSLTGAEYLHYLLRRLAKASSAYCPRPELAICLQATYIANQTNALTMRSLMCLQYQSAKSGPIVDKCLYEWYKSNPIAHLTRLTEAQLEQFYDMNLSLILLLFSTPPSSLAQSLIRCRRTDYHWILIARHMRSDKDMLVQCQELCNKSRRATLTGQKLSRMENLCAGHASAHLLLDALEAQKIKASIRDIKEIELAAFFIKNNLMDFNIQRESRLVELSVNVIEYFGAFFRRADAEPLESNETAIDWEALIDDGITAAVSLSSMGYTTQADNAWFLLLEIGKLLDDRFTYLRALTYFLSLNRHSHVFRQLQIAEELEKSQEMLDDLWPQVTQRFYKRHHTIVMLCLCHMAYYYAKIDCKCHAQLLIMLVEDLREEFPERQDKNDIVLITLQTVKFRIVKHQKQCEIIPKMSPLRLLDTVQDSVCKFTHLSSVDMGALHLLLGDLVKEGTECTSNRLTERFSFSNIMLNVSIQNGLAFRAVEVLTSWLWTNLQMEDLDRAQVKLNLIEHILGIKSLSKDLDQPVEKEIQKSNLKKIADEYIKSQAGSMPKNHIIPMMQQVEPIRKQVSLEIEDTPHHHHLLKETLPPSKYQLQCYLSRSDKLLIQDSEQLQYIYFTIGCLHARLLFLKRENYEQLDYFYEQASIWLKEQQSKQQQSLHNLPLMLHMQNMNYLRKRNKIQLAIAYGNEALKLTSDQPQHYLIDLNYSHNLFSQLMGAYSELRPPSPLPVAKTKKVSLRRALTFNISPEEKLKSLNTLNPKTPKFTIYSEQKQSLPSPEGEDDLDTCQIIEIADTSDEENAVPLKPTKSAPLSARKGRLPTRTPIKPQRMEDKTPAKTETKPTRSRSAKPQEDSNEKLSARNTRSRSAKPSIEISEKPPSTRSRRRVMGEQGQQLEPISSRRRNRDL</sequence>
<name>B4MYJ3_DROWI</name>
<evidence type="ECO:0000313" key="3">
    <source>
        <dbReference type="Proteomes" id="UP000007798"/>
    </source>
</evidence>
<accession>B4MYJ3</accession>
<dbReference type="PhylomeDB" id="B4MYJ3"/>
<dbReference type="InParanoid" id="B4MYJ3"/>
<dbReference type="Proteomes" id="UP000007798">
    <property type="component" value="Unassembled WGS sequence"/>
</dbReference>
<dbReference type="OMA" id="LRMCKEL"/>
<proteinExistence type="predicted"/>
<feature type="region of interest" description="Disordered" evidence="1">
    <location>
        <begin position="1286"/>
        <end position="1400"/>
    </location>
</feature>
<evidence type="ECO:0008006" key="4">
    <source>
        <dbReference type="Google" id="ProtNLM"/>
    </source>
</evidence>
<evidence type="ECO:0000256" key="1">
    <source>
        <dbReference type="SAM" id="MobiDB-lite"/>
    </source>
</evidence>
<keyword evidence="3" id="KW-1185">Reference proteome</keyword>
<dbReference type="FunCoup" id="B4MYJ3">
    <property type="interactions" value="1"/>
</dbReference>
<dbReference type="EMBL" id="CH963894">
    <property type="protein sequence ID" value="EDW77182.1"/>
    <property type="molecule type" value="Genomic_DNA"/>
</dbReference>
<dbReference type="STRING" id="7260.B4MYJ3"/>
<evidence type="ECO:0000313" key="2">
    <source>
        <dbReference type="EMBL" id="EDW77182.1"/>
    </source>
</evidence>
<feature type="compositionally biased region" description="Basic and acidic residues" evidence="1">
    <location>
        <begin position="1321"/>
        <end position="1335"/>
    </location>
</feature>
<feature type="compositionally biased region" description="Basic and acidic residues" evidence="1">
    <location>
        <begin position="1342"/>
        <end position="1352"/>
    </location>
</feature>
<gene>
    <name evidence="2" type="primary">Dwil\GK22071</name>
    <name evidence="2" type="ORF">Dwil_GK22071</name>
</gene>
<reference evidence="2 3" key="1">
    <citation type="journal article" date="2007" name="Nature">
        <title>Evolution of genes and genomes on the Drosophila phylogeny.</title>
        <authorList>
            <consortium name="Drosophila 12 Genomes Consortium"/>
            <person name="Clark A.G."/>
            <person name="Eisen M.B."/>
            <person name="Smith D.R."/>
            <person name="Bergman C.M."/>
            <person name="Oliver B."/>
            <person name="Markow T.A."/>
            <person name="Kaufman T.C."/>
            <person name="Kellis M."/>
            <person name="Gelbart W."/>
            <person name="Iyer V.N."/>
            <person name="Pollard D.A."/>
            <person name="Sackton T.B."/>
            <person name="Larracuente A.M."/>
            <person name="Singh N.D."/>
            <person name="Abad J.P."/>
            <person name="Abt D.N."/>
            <person name="Adryan B."/>
            <person name="Aguade M."/>
            <person name="Akashi H."/>
            <person name="Anderson W.W."/>
            <person name="Aquadro C.F."/>
            <person name="Ardell D.H."/>
            <person name="Arguello R."/>
            <person name="Artieri C.G."/>
            <person name="Barbash D.A."/>
            <person name="Barker D."/>
            <person name="Barsanti P."/>
            <person name="Batterham P."/>
            <person name="Batzoglou S."/>
            <person name="Begun D."/>
            <person name="Bhutkar A."/>
            <person name="Blanco E."/>
            <person name="Bosak S.A."/>
            <person name="Bradley R.K."/>
            <person name="Brand A.D."/>
            <person name="Brent M.R."/>
            <person name="Brooks A.N."/>
            <person name="Brown R.H."/>
            <person name="Butlin R.K."/>
            <person name="Caggese C."/>
            <person name="Calvi B.R."/>
            <person name="Bernardo de Carvalho A."/>
            <person name="Caspi A."/>
            <person name="Castrezana S."/>
            <person name="Celniker S.E."/>
            <person name="Chang J.L."/>
            <person name="Chapple C."/>
            <person name="Chatterji S."/>
            <person name="Chinwalla A."/>
            <person name="Civetta A."/>
            <person name="Clifton S.W."/>
            <person name="Comeron J.M."/>
            <person name="Costello J.C."/>
            <person name="Coyne J.A."/>
            <person name="Daub J."/>
            <person name="David R.G."/>
            <person name="Delcher A.L."/>
            <person name="Delehaunty K."/>
            <person name="Do C.B."/>
            <person name="Ebling H."/>
            <person name="Edwards K."/>
            <person name="Eickbush T."/>
            <person name="Evans J.D."/>
            <person name="Filipski A."/>
            <person name="Findeiss S."/>
            <person name="Freyhult E."/>
            <person name="Fulton L."/>
            <person name="Fulton R."/>
            <person name="Garcia A.C."/>
            <person name="Gardiner A."/>
            <person name="Garfield D.A."/>
            <person name="Garvin B.E."/>
            <person name="Gibson G."/>
            <person name="Gilbert D."/>
            <person name="Gnerre S."/>
            <person name="Godfrey J."/>
            <person name="Good R."/>
            <person name="Gotea V."/>
            <person name="Gravely B."/>
            <person name="Greenberg A.J."/>
            <person name="Griffiths-Jones S."/>
            <person name="Gross S."/>
            <person name="Guigo R."/>
            <person name="Gustafson E.A."/>
            <person name="Haerty W."/>
            <person name="Hahn M.W."/>
            <person name="Halligan D.L."/>
            <person name="Halpern A.L."/>
            <person name="Halter G.M."/>
            <person name="Han M.V."/>
            <person name="Heger A."/>
            <person name="Hillier L."/>
            <person name="Hinrichs A.S."/>
            <person name="Holmes I."/>
            <person name="Hoskins R.A."/>
            <person name="Hubisz M.J."/>
            <person name="Hultmark D."/>
            <person name="Huntley M.A."/>
            <person name="Jaffe D.B."/>
            <person name="Jagadeeshan S."/>
            <person name="Jeck W.R."/>
            <person name="Johnson J."/>
            <person name="Jones C.D."/>
            <person name="Jordan W.C."/>
            <person name="Karpen G.H."/>
            <person name="Kataoka E."/>
            <person name="Keightley P.D."/>
            <person name="Kheradpour P."/>
            <person name="Kirkness E.F."/>
            <person name="Koerich L.B."/>
            <person name="Kristiansen K."/>
            <person name="Kudrna D."/>
            <person name="Kulathinal R.J."/>
            <person name="Kumar S."/>
            <person name="Kwok R."/>
            <person name="Lander E."/>
            <person name="Langley C.H."/>
            <person name="Lapoint R."/>
            <person name="Lazzaro B.P."/>
            <person name="Lee S.J."/>
            <person name="Levesque L."/>
            <person name="Li R."/>
            <person name="Lin C.F."/>
            <person name="Lin M.F."/>
            <person name="Lindblad-Toh K."/>
            <person name="Llopart A."/>
            <person name="Long M."/>
            <person name="Low L."/>
            <person name="Lozovsky E."/>
            <person name="Lu J."/>
            <person name="Luo M."/>
            <person name="Machado C.A."/>
            <person name="Makalowski W."/>
            <person name="Marzo M."/>
            <person name="Matsuda M."/>
            <person name="Matzkin L."/>
            <person name="McAllister B."/>
            <person name="McBride C.S."/>
            <person name="McKernan B."/>
            <person name="McKernan K."/>
            <person name="Mendez-Lago M."/>
            <person name="Minx P."/>
            <person name="Mollenhauer M.U."/>
            <person name="Montooth K."/>
            <person name="Mount S.M."/>
            <person name="Mu X."/>
            <person name="Myers E."/>
            <person name="Negre B."/>
            <person name="Newfeld S."/>
            <person name="Nielsen R."/>
            <person name="Noor M.A."/>
            <person name="O'Grady P."/>
            <person name="Pachter L."/>
            <person name="Papaceit M."/>
            <person name="Parisi M.J."/>
            <person name="Parisi M."/>
            <person name="Parts L."/>
            <person name="Pedersen J.S."/>
            <person name="Pesole G."/>
            <person name="Phillippy A.M."/>
            <person name="Ponting C.P."/>
            <person name="Pop M."/>
            <person name="Porcelli D."/>
            <person name="Powell J.R."/>
            <person name="Prohaska S."/>
            <person name="Pruitt K."/>
            <person name="Puig M."/>
            <person name="Quesneville H."/>
            <person name="Ram K.R."/>
            <person name="Rand D."/>
            <person name="Rasmussen M.D."/>
            <person name="Reed L.K."/>
            <person name="Reenan R."/>
            <person name="Reily A."/>
            <person name="Remington K.A."/>
            <person name="Rieger T.T."/>
            <person name="Ritchie M.G."/>
            <person name="Robin C."/>
            <person name="Rogers Y.H."/>
            <person name="Rohde C."/>
            <person name="Rozas J."/>
            <person name="Rubenfield M.J."/>
            <person name="Ruiz A."/>
            <person name="Russo S."/>
            <person name="Salzberg S.L."/>
            <person name="Sanchez-Gracia A."/>
            <person name="Saranga D.J."/>
            <person name="Sato H."/>
            <person name="Schaeffer S.W."/>
            <person name="Schatz M.C."/>
            <person name="Schlenke T."/>
            <person name="Schwartz R."/>
            <person name="Segarra C."/>
            <person name="Singh R.S."/>
            <person name="Sirot L."/>
            <person name="Sirota M."/>
            <person name="Sisneros N.B."/>
            <person name="Smith C.D."/>
            <person name="Smith T.F."/>
            <person name="Spieth J."/>
            <person name="Stage D.E."/>
            <person name="Stark A."/>
            <person name="Stephan W."/>
            <person name="Strausberg R.L."/>
            <person name="Strempel S."/>
            <person name="Sturgill D."/>
            <person name="Sutton G."/>
            <person name="Sutton G.G."/>
            <person name="Tao W."/>
            <person name="Teichmann S."/>
            <person name="Tobari Y.N."/>
            <person name="Tomimura Y."/>
            <person name="Tsolas J.M."/>
            <person name="Valente V.L."/>
            <person name="Venter E."/>
            <person name="Venter J.C."/>
            <person name="Vicario S."/>
            <person name="Vieira F.G."/>
            <person name="Vilella A.J."/>
            <person name="Villasante A."/>
            <person name="Walenz B."/>
            <person name="Wang J."/>
            <person name="Wasserman M."/>
            <person name="Watts T."/>
            <person name="Wilson D."/>
            <person name="Wilson R.K."/>
            <person name="Wing R.A."/>
            <person name="Wolfner M.F."/>
            <person name="Wong A."/>
            <person name="Wong G.K."/>
            <person name="Wu C.I."/>
            <person name="Wu G."/>
            <person name="Yamamoto D."/>
            <person name="Yang H.P."/>
            <person name="Yang S.P."/>
            <person name="Yorke J.A."/>
            <person name="Yoshida K."/>
            <person name="Zdobnov E."/>
            <person name="Zhang P."/>
            <person name="Zhang Y."/>
            <person name="Zimin A.V."/>
            <person name="Baldwin J."/>
            <person name="Abdouelleil A."/>
            <person name="Abdulkadir J."/>
            <person name="Abebe A."/>
            <person name="Abera B."/>
            <person name="Abreu J."/>
            <person name="Acer S.C."/>
            <person name="Aftuck L."/>
            <person name="Alexander A."/>
            <person name="An P."/>
            <person name="Anderson E."/>
            <person name="Anderson S."/>
            <person name="Arachi H."/>
            <person name="Azer M."/>
            <person name="Bachantsang P."/>
            <person name="Barry A."/>
            <person name="Bayul T."/>
            <person name="Berlin A."/>
            <person name="Bessette D."/>
            <person name="Bloom T."/>
            <person name="Blye J."/>
            <person name="Boguslavskiy L."/>
            <person name="Bonnet C."/>
            <person name="Boukhgalter B."/>
            <person name="Bourzgui I."/>
            <person name="Brown A."/>
            <person name="Cahill P."/>
            <person name="Channer S."/>
            <person name="Cheshatsang Y."/>
            <person name="Chuda L."/>
            <person name="Citroen M."/>
            <person name="Collymore A."/>
            <person name="Cooke P."/>
            <person name="Costello M."/>
            <person name="D'Aco K."/>
            <person name="Daza R."/>
            <person name="De Haan G."/>
            <person name="DeGray S."/>
            <person name="DeMaso C."/>
            <person name="Dhargay N."/>
            <person name="Dooley K."/>
            <person name="Dooley E."/>
            <person name="Doricent M."/>
            <person name="Dorje P."/>
            <person name="Dorjee K."/>
            <person name="Dupes A."/>
            <person name="Elong R."/>
            <person name="Falk J."/>
            <person name="Farina A."/>
            <person name="Faro S."/>
            <person name="Ferguson D."/>
            <person name="Fisher S."/>
            <person name="Foley C.D."/>
            <person name="Franke A."/>
            <person name="Friedrich D."/>
            <person name="Gadbois L."/>
            <person name="Gearin G."/>
            <person name="Gearin C.R."/>
            <person name="Giannoukos G."/>
            <person name="Goode T."/>
            <person name="Graham J."/>
            <person name="Grandbois E."/>
            <person name="Grewal S."/>
            <person name="Gyaltsen K."/>
            <person name="Hafez N."/>
            <person name="Hagos B."/>
            <person name="Hall J."/>
            <person name="Henson C."/>
            <person name="Hollinger A."/>
            <person name="Honan T."/>
            <person name="Huard M.D."/>
            <person name="Hughes L."/>
            <person name="Hurhula B."/>
            <person name="Husby M.E."/>
            <person name="Kamat A."/>
            <person name="Kanga B."/>
            <person name="Kashin S."/>
            <person name="Khazanovich D."/>
            <person name="Kisner P."/>
            <person name="Lance K."/>
            <person name="Lara M."/>
            <person name="Lee W."/>
            <person name="Lennon N."/>
            <person name="Letendre F."/>
            <person name="LeVine R."/>
            <person name="Lipovsky A."/>
            <person name="Liu X."/>
            <person name="Liu J."/>
            <person name="Liu S."/>
            <person name="Lokyitsang T."/>
            <person name="Lokyitsang Y."/>
            <person name="Lubonja R."/>
            <person name="Lui A."/>
            <person name="MacDonald P."/>
            <person name="Magnisalis V."/>
            <person name="Maru K."/>
            <person name="Matthews C."/>
            <person name="McCusker W."/>
            <person name="McDonough S."/>
            <person name="Mehta T."/>
            <person name="Meldrim J."/>
            <person name="Meneus L."/>
            <person name="Mihai O."/>
            <person name="Mihalev A."/>
            <person name="Mihova T."/>
            <person name="Mittelman R."/>
            <person name="Mlenga V."/>
            <person name="Montmayeur A."/>
            <person name="Mulrain L."/>
            <person name="Navidi A."/>
            <person name="Naylor J."/>
            <person name="Negash T."/>
            <person name="Nguyen T."/>
            <person name="Nguyen N."/>
            <person name="Nicol R."/>
            <person name="Norbu C."/>
            <person name="Norbu N."/>
            <person name="Novod N."/>
            <person name="O'Neill B."/>
            <person name="Osman S."/>
            <person name="Markiewicz E."/>
            <person name="Oyono O.L."/>
            <person name="Patti C."/>
            <person name="Phunkhang P."/>
            <person name="Pierre F."/>
            <person name="Priest M."/>
            <person name="Raghuraman S."/>
            <person name="Rege F."/>
            <person name="Reyes R."/>
            <person name="Rise C."/>
            <person name="Rogov P."/>
            <person name="Ross K."/>
            <person name="Ryan E."/>
            <person name="Settipalli S."/>
            <person name="Shea T."/>
            <person name="Sherpa N."/>
            <person name="Shi L."/>
            <person name="Shih D."/>
            <person name="Sparrow T."/>
            <person name="Spaulding J."/>
            <person name="Stalker J."/>
            <person name="Stange-Thomann N."/>
            <person name="Stavropoulos S."/>
            <person name="Stone C."/>
            <person name="Strader C."/>
            <person name="Tesfaye S."/>
            <person name="Thomson T."/>
            <person name="Thoulutsang Y."/>
            <person name="Thoulutsang D."/>
            <person name="Topham K."/>
            <person name="Topping I."/>
            <person name="Tsamla T."/>
            <person name="Vassiliev H."/>
            <person name="Vo A."/>
            <person name="Wangchuk T."/>
            <person name="Wangdi T."/>
            <person name="Weiand M."/>
            <person name="Wilkinson J."/>
            <person name="Wilson A."/>
            <person name="Yadav S."/>
            <person name="Young G."/>
            <person name="Yu Q."/>
            <person name="Zembek L."/>
            <person name="Zhong D."/>
            <person name="Zimmer A."/>
            <person name="Zwirko Z."/>
            <person name="Jaffe D.B."/>
            <person name="Alvarez P."/>
            <person name="Brockman W."/>
            <person name="Butler J."/>
            <person name="Chin C."/>
            <person name="Gnerre S."/>
            <person name="Grabherr M."/>
            <person name="Kleber M."/>
            <person name="Mauceli E."/>
            <person name="MacCallum I."/>
        </authorList>
    </citation>
    <scope>NUCLEOTIDE SEQUENCE [LARGE SCALE GENOMIC DNA]</scope>
    <source>
        <strain evidence="3">Tucson 14030-0811.24</strain>
    </source>
</reference>
<dbReference type="eggNOG" id="ENOG502T8T7">
    <property type="taxonomic scope" value="Eukaryota"/>
</dbReference>
<dbReference type="KEGG" id="dwi:6643268"/>